<keyword evidence="2" id="KW-1185">Reference proteome</keyword>
<comment type="caution">
    <text evidence="1">The sequence shown here is derived from an EMBL/GenBank/DDBJ whole genome shotgun (WGS) entry which is preliminary data.</text>
</comment>
<organism evidence="1 2">
    <name type="scientific">Yanshouia hominis</name>
    <dbReference type="NCBI Taxonomy" id="2763673"/>
    <lineage>
        <taxon>Bacteria</taxon>
        <taxon>Bacillati</taxon>
        <taxon>Bacillota</taxon>
        <taxon>Clostridia</taxon>
        <taxon>Eubacteriales</taxon>
        <taxon>Oscillospiraceae</taxon>
        <taxon>Yanshouia</taxon>
    </lineage>
</organism>
<dbReference type="EMBL" id="JACRTB010000007">
    <property type="protein sequence ID" value="MBC8575865.1"/>
    <property type="molecule type" value="Genomic_DNA"/>
</dbReference>
<evidence type="ECO:0000313" key="2">
    <source>
        <dbReference type="Proteomes" id="UP000658131"/>
    </source>
</evidence>
<protein>
    <submittedName>
        <fullName evidence="1">Uncharacterized protein</fullName>
    </submittedName>
</protein>
<accession>A0ABR7NHL7</accession>
<dbReference type="Proteomes" id="UP000658131">
    <property type="component" value="Unassembled WGS sequence"/>
</dbReference>
<name>A0ABR7NHL7_9FIRM</name>
<dbReference type="RefSeq" id="WP_262399434.1">
    <property type="nucleotide sequence ID" value="NZ_JACRTB010000007.1"/>
</dbReference>
<gene>
    <name evidence="1" type="ORF">H8717_05490</name>
</gene>
<evidence type="ECO:0000313" key="1">
    <source>
        <dbReference type="EMBL" id="MBC8575865.1"/>
    </source>
</evidence>
<proteinExistence type="predicted"/>
<sequence>MQAYTNQFSISMNTGKNEVLINFFQNVPPVDAFLQPTEQDVETVSLPVAQLIMSLDCAQNLTDLLSNLLSGKAEAPIK</sequence>
<reference evidence="1 2" key="1">
    <citation type="submission" date="2020-08" db="EMBL/GenBank/DDBJ databases">
        <title>Genome public.</title>
        <authorList>
            <person name="Liu C."/>
            <person name="Sun Q."/>
        </authorList>
    </citation>
    <scope>NUCLEOTIDE SEQUENCE [LARGE SCALE GENOMIC DNA]</scope>
    <source>
        <strain evidence="1 2">BX1</strain>
    </source>
</reference>